<organism evidence="1 2">
    <name type="scientific">Herbiconiux gentiana</name>
    <dbReference type="NCBI Taxonomy" id="2970912"/>
    <lineage>
        <taxon>Bacteria</taxon>
        <taxon>Bacillati</taxon>
        <taxon>Actinomycetota</taxon>
        <taxon>Actinomycetes</taxon>
        <taxon>Micrococcales</taxon>
        <taxon>Microbacteriaceae</taxon>
        <taxon>Herbiconiux</taxon>
    </lineage>
</organism>
<comment type="caution">
    <text evidence="1">The sequence shown here is derived from an EMBL/GenBank/DDBJ whole genome shotgun (WGS) entry which is preliminary data.</text>
</comment>
<gene>
    <name evidence="1" type="ORF">NVV95_13580</name>
</gene>
<proteinExistence type="predicted"/>
<dbReference type="EMBL" id="JANTEZ010000005">
    <property type="protein sequence ID" value="MCS5715577.1"/>
    <property type="molecule type" value="Genomic_DNA"/>
</dbReference>
<evidence type="ECO:0008006" key="3">
    <source>
        <dbReference type="Google" id="ProtNLM"/>
    </source>
</evidence>
<dbReference type="Proteomes" id="UP001165580">
    <property type="component" value="Unassembled WGS sequence"/>
</dbReference>
<evidence type="ECO:0000313" key="1">
    <source>
        <dbReference type="EMBL" id="MCS5715577.1"/>
    </source>
</evidence>
<sequence>MTIQRVPDDFSHDVAEAVERRLRALGDDQVRGLAQLLSPDEVADAMLRPLPIARVSSPVNGVVGPFYSTAALTALRKVSREAIRQASARGDILRLWTSDGKAVFPAFQFGPRGEFLPGLRAVLEALAQGHDDPWLWAQWLNGRPAVAASKNSPTMAELLRSGESSVVIETARRAAAAWAA</sequence>
<name>A0ABT2GJ04_9MICO</name>
<evidence type="ECO:0000313" key="2">
    <source>
        <dbReference type="Proteomes" id="UP001165580"/>
    </source>
</evidence>
<keyword evidence="2" id="KW-1185">Reference proteome</keyword>
<protein>
    <recommendedName>
        <fullName evidence="3">Antitoxin Xre/MbcA/ParS-like toxin-binding domain-containing protein</fullName>
    </recommendedName>
</protein>
<reference evidence="1" key="1">
    <citation type="submission" date="2022-08" db="EMBL/GenBank/DDBJ databases">
        <authorList>
            <person name="Deng Y."/>
            <person name="Han X.-F."/>
            <person name="Zhang Y.-Q."/>
        </authorList>
    </citation>
    <scope>NUCLEOTIDE SEQUENCE</scope>
    <source>
        <strain evidence="1">CPCC 205716</strain>
    </source>
</reference>
<dbReference type="RefSeq" id="WP_259487092.1">
    <property type="nucleotide sequence ID" value="NZ_JANTEZ010000005.1"/>
</dbReference>
<accession>A0ABT2GJ04</accession>